<feature type="transmembrane region" description="Helical" evidence="1">
    <location>
        <begin position="183"/>
        <end position="206"/>
    </location>
</feature>
<dbReference type="EMBL" id="JBHSPB010000010">
    <property type="protein sequence ID" value="MFC5722142.1"/>
    <property type="molecule type" value="Genomic_DNA"/>
</dbReference>
<protein>
    <submittedName>
        <fullName evidence="2">Bax inhibitor-1/YccA family protein</fullName>
    </submittedName>
</protein>
<feature type="transmembrane region" description="Helical" evidence="1">
    <location>
        <begin position="151"/>
        <end position="171"/>
    </location>
</feature>
<dbReference type="PIRSF" id="PIRSF009160">
    <property type="entry name" value="UCP009160"/>
    <property type="match status" value="1"/>
</dbReference>
<dbReference type="Proteomes" id="UP001596083">
    <property type="component" value="Unassembled WGS sequence"/>
</dbReference>
<sequence length="284" mass="30114">MRSSNPVFSRRFRDNGYAGFNAPPQAGTAAPGNPYANPYAGDPYAEPANPYAQGGLQTGYPQAPAQTRMTMDDVVSRTAITLGLVVVAAGAAWALKLPVGLGFGAAVVAMVLGLIQSFKERPSPALILAYAVFEGLFLGVISKAYNTIAQGAPMQAVLGTICVFVGVLVAYRTRLIRVDRRFYRFVTAAAIGFVLLMVANMLFAAFGGGHGLGFRTGGLGIVFGIIGVLLGAAFLAMDFKSIEDGVRYGAPREASWMAAFGLTMSLVWIYLELLRLVQLLTNND</sequence>
<dbReference type="RefSeq" id="WP_390317510.1">
    <property type="nucleotide sequence ID" value="NZ_JBHSPB010000010.1"/>
</dbReference>
<keyword evidence="1" id="KW-1133">Transmembrane helix</keyword>
<name>A0ABW0Z140_9ACTN</name>
<dbReference type="InterPro" id="IPR010539">
    <property type="entry name" value="BaxI_1-like"/>
</dbReference>
<comment type="caution">
    <text evidence="2">The sequence shown here is derived from an EMBL/GenBank/DDBJ whole genome shotgun (WGS) entry which is preliminary data.</text>
</comment>
<proteinExistence type="predicted"/>
<organism evidence="2 3">
    <name type="scientific">Streptomyces gamaensis</name>
    <dbReference type="NCBI Taxonomy" id="1763542"/>
    <lineage>
        <taxon>Bacteria</taxon>
        <taxon>Bacillati</taxon>
        <taxon>Actinomycetota</taxon>
        <taxon>Actinomycetes</taxon>
        <taxon>Kitasatosporales</taxon>
        <taxon>Streptomycetaceae</taxon>
        <taxon>Streptomyces</taxon>
    </lineage>
</organism>
<feature type="transmembrane region" description="Helical" evidence="1">
    <location>
        <begin position="101"/>
        <end position="118"/>
    </location>
</feature>
<evidence type="ECO:0000313" key="2">
    <source>
        <dbReference type="EMBL" id="MFC5722142.1"/>
    </source>
</evidence>
<keyword evidence="3" id="KW-1185">Reference proteome</keyword>
<feature type="transmembrane region" description="Helical" evidence="1">
    <location>
        <begin position="212"/>
        <end position="235"/>
    </location>
</feature>
<dbReference type="PANTHER" id="PTHR41282:SF1">
    <property type="entry name" value="CONSERVED TRANSMEMBRANE PROTEIN-RELATED"/>
    <property type="match status" value="1"/>
</dbReference>
<reference evidence="3" key="1">
    <citation type="journal article" date="2019" name="Int. J. Syst. Evol. Microbiol.">
        <title>The Global Catalogue of Microorganisms (GCM) 10K type strain sequencing project: providing services to taxonomists for standard genome sequencing and annotation.</title>
        <authorList>
            <consortium name="The Broad Institute Genomics Platform"/>
            <consortium name="The Broad Institute Genome Sequencing Center for Infectious Disease"/>
            <person name="Wu L."/>
            <person name="Ma J."/>
        </authorList>
    </citation>
    <scope>NUCLEOTIDE SEQUENCE [LARGE SCALE GENOMIC DNA]</scope>
    <source>
        <strain evidence="3">CGMCC 4.7304</strain>
    </source>
</reference>
<feature type="transmembrane region" description="Helical" evidence="1">
    <location>
        <begin position="74"/>
        <end position="95"/>
    </location>
</feature>
<dbReference type="Pfam" id="PF12811">
    <property type="entry name" value="BaxI_1"/>
    <property type="match status" value="1"/>
</dbReference>
<evidence type="ECO:0000256" key="1">
    <source>
        <dbReference type="SAM" id="Phobius"/>
    </source>
</evidence>
<feature type="transmembrane region" description="Helical" evidence="1">
    <location>
        <begin position="125"/>
        <end position="145"/>
    </location>
</feature>
<dbReference type="PANTHER" id="PTHR41282">
    <property type="entry name" value="CONSERVED TRANSMEMBRANE PROTEIN-RELATED"/>
    <property type="match status" value="1"/>
</dbReference>
<evidence type="ECO:0000313" key="3">
    <source>
        <dbReference type="Proteomes" id="UP001596083"/>
    </source>
</evidence>
<keyword evidence="1" id="KW-0472">Membrane</keyword>
<gene>
    <name evidence="2" type="ORF">ACFP1Z_18420</name>
</gene>
<feature type="transmembrane region" description="Helical" evidence="1">
    <location>
        <begin position="256"/>
        <end position="277"/>
    </location>
</feature>
<keyword evidence="1" id="KW-0812">Transmembrane</keyword>
<accession>A0ABW0Z140</accession>